<evidence type="ECO:0000256" key="1">
    <source>
        <dbReference type="ARBA" id="ARBA00001974"/>
    </source>
</evidence>
<dbReference type="InterPro" id="IPR001452">
    <property type="entry name" value="SH3_domain"/>
</dbReference>
<comment type="caution">
    <text evidence="13">The sequence shown here is derived from an EMBL/GenBank/DDBJ whole genome shotgun (WGS) entry which is preliminary data.</text>
</comment>
<dbReference type="SUPFAM" id="SSF55856">
    <property type="entry name" value="Cytochrome b5-like heme/steroid binding domain"/>
    <property type="match status" value="1"/>
</dbReference>
<proteinExistence type="inferred from homology"/>
<reference evidence="13 14" key="1">
    <citation type="journal article" date="2019" name="Sci. Rep.">
        <title>Comparative genomics of chytrid fungi reveal insights into the obligate biotrophic and pathogenic lifestyle of Synchytrium endobioticum.</title>
        <authorList>
            <person name="van de Vossenberg B.T.L.H."/>
            <person name="Warris S."/>
            <person name="Nguyen H.D.T."/>
            <person name="van Gent-Pelzer M.P.E."/>
            <person name="Joly D.L."/>
            <person name="van de Geest H.C."/>
            <person name="Bonants P.J.M."/>
            <person name="Smith D.S."/>
            <person name="Levesque C.A."/>
            <person name="van der Lee T.A.J."/>
        </authorList>
    </citation>
    <scope>NUCLEOTIDE SEQUENCE [LARGE SCALE GENOMIC DNA]</scope>
    <source>
        <strain evidence="13 14">JEL517</strain>
    </source>
</reference>
<dbReference type="InterPro" id="IPR036028">
    <property type="entry name" value="SH3-like_dom_sf"/>
</dbReference>
<dbReference type="InterPro" id="IPR008333">
    <property type="entry name" value="Cbr1-like_FAD-bd_dom"/>
</dbReference>
<dbReference type="AlphaFoldDB" id="A0A507CE89"/>
<dbReference type="SUPFAM" id="SSF52343">
    <property type="entry name" value="Ferredoxin reductase-like, C-terminal NADP-linked domain"/>
    <property type="match status" value="1"/>
</dbReference>
<keyword evidence="14" id="KW-1185">Reference proteome</keyword>
<evidence type="ECO:0000256" key="3">
    <source>
        <dbReference type="ARBA" id="ARBA00022443"/>
    </source>
</evidence>
<dbReference type="PROSITE" id="PS50002">
    <property type="entry name" value="SH3"/>
    <property type="match status" value="1"/>
</dbReference>
<comment type="cofactor">
    <cofactor evidence="1 7">
        <name>FAD</name>
        <dbReference type="ChEBI" id="CHEBI:57692"/>
    </cofactor>
</comment>
<feature type="domain" description="FAD-binding FR-type" evidence="12">
    <location>
        <begin position="357"/>
        <end position="468"/>
    </location>
</feature>
<evidence type="ECO:0000256" key="2">
    <source>
        <dbReference type="ARBA" id="ARBA00006105"/>
    </source>
</evidence>
<feature type="compositionally biased region" description="Polar residues" evidence="9">
    <location>
        <begin position="51"/>
        <end position="60"/>
    </location>
</feature>
<keyword evidence="4 7" id="KW-0285">Flavoprotein</keyword>
<name>A0A507CE89_9FUNG</name>
<dbReference type="Pfam" id="PF00173">
    <property type="entry name" value="Cyt-b5"/>
    <property type="match status" value="1"/>
</dbReference>
<dbReference type="Pfam" id="PF00970">
    <property type="entry name" value="FAD_binding_6"/>
    <property type="match status" value="1"/>
</dbReference>
<dbReference type="Gene3D" id="3.10.120.10">
    <property type="entry name" value="Cytochrome b5-like heme/steroid binding domain"/>
    <property type="match status" value="1"/>
</dbReference>
<feature type="compositionally biased region" description="Low complexity" evidence="9">
    <location>
        <begin position="107"/>
        <end position="131"/>
    </location>
</feature>
<keyword evidence="3 8" id="KW-0728">SH3 domain</keyword>
<dbReference type="Pfam" id="PF00018">
    <property type="entry name" value="SH3_1"/>
    <property type="match status" value="1"/>
</dbReference>
<evidence type="ECO:0000256" key="7">
    <source>
        <dbReference type="PIRSR" id="PIRSR601834-1"/>
    </source>
</evidence>
<feature type="region of interest" description="Disordered" evidence="9">
    <location>
        <begin position="1"/>
        <end position="164"/>
    </location>
</feature>
<dbReference type="GeneID" id="42002814"/>
<feature type="binding site" evidence="7">
    <location>
        <position position="435"/>
    </location>
    <ligand>
        <name>FAD</name>
        <dbReference type="ChEBI" id="CHEBI:57692"/>
    </ligand>
</feature>
<dbReference type="SUPFAM" id="SSF63380">
    <property type="entry name" value="Riboflavin synthase domain-like"/>
    <property type="match status" value="1"/>
</dbReference>
<feature type="binding site" evidence="7">
    <location>
        <position position="443"/>
    </location>
    <ligand>
        <name>FAD</name>
        <dbReference type="ChEBI" id="CHEBI:57692"/>
    </ligand>
</feature>
<dbReference type="SMART" id="SM00326">
    <property type="entry name" value="SH3"/>
    <property type="match status" value="1"/>
</dbReference>
<feature type="binding site" evidence="7">
    <location>
        <position position="495"/>
    </location>
    <ligand>
        <name>FAD</name>
        <dbReference type="ChEBI" id="CHEBI:57692"/>
    </ligand>
</feature>
<keyword evidence="5 7" id="KW-0274">FAD</keyword>
<dbReference type="SMART" id="SM01117">
    <property type="entry name" value="Cyt-b5"/>
    <property type="match status" value="1"/>
</dbReference>
<comment type="similarity">
    <text evidence="2">Belongs to the flavoprotein pyridine nucleotide cytochrome reductase family.</text>
</comment>
<evidence type="ECO:0000256" key="6">
    <source>
        <dbReference type="ARBA" id="ARBA00023002"/>
    </source>
</evidence>
<protein>
    <recommendedName>
        <fullName evidence="15">Cytochrome b5 heme-binding domain-containing protein</fullName>
    </recommendedName>
</protein>
<dbReference type="PRINTS" id="PR00406">
    <property type="entry name" value="CYTB5RDTASE"/>
</dbReference>
<gene>
    <name evidence="13" type="ORF">SmJEL517_g01589</name>
</gene>
<evidence type="ECO:0000313" key="14">
    <source>
        <dbReference type="Proteomes" id="UP000319731"/>
    </source>
</evidence>
<dbReference type="GO" id="GO:0016491">
    <property type="term" value="F:oxidoreductase activity"/>
    <property type="evidence" value="ECO:0007669"/>
    <property type="project" value="UniProtKB-KW"/>
</dbReference>
<dbReference type="STRING" id="1806994.A0A507CE89"/>
<dbReference type="PROSITE" id="PS50255">
    <property type="entry name" value="CYTOCHROME_B5_2"/>
    <property type="match status" value="1"/>
</dbReference>
<evidence type="ECO:0000259" key="12">
    <source>
        <dbReference type="PROSITE" id="PS51384"/>
    </source>
</evidence>
<dbReference type="Gene3D" id="2.30.30.40">
    <property type="entry name" value="SH3 Domains"/>
    <property type="match status" value="1"/>
</dbReference>
<keyword evidence="6" id="KW-0560">Oxidoreductase</keyword>
<accession>A0A507CE89</accession>
<dbReference type="EMBL" id="QEAO01000005">
    <property type="protein sequence ID" value="TPX36244.1"/>
    <property type="molecule type" value="Genomic_DNA"/>
</dbReference>
<evidence type="ECO:0000256" key="4">
    <source>
        <dbReference type="ARBA" id="ARBA00022630"/>
    </source>
</evidence>
<dbReference type="RefSeq" id="XP_031026557.1">
    <property type="nucleotide sequence ID" value="XM_031167517.1"/>
</dbReference>
<dbReference type="InterPro" id="IPR036400">
    <property type="entry name" value="Cyt_B5-like_heme/steroid_sf"/>
</dbReference>
<feature type="binding site" evidence="7">
    <location>
        <position position="442"/>
    </location>
    <ligand>
        <name>FAD</name>
        <dbReference type="ChEBI" id="CHEBI:57692"/>
    </ligand>
</feature>
<dbReference type="InterPro" id="IPR017927">
    <property type="entry name" value="FAD-bd_FR_type"/>
</dbReference>
<dbReference type="PANTHER" id="PTHR19370">
    <property type="entry name" value="NADH-CYTOCHROME B5 REDUCTASE"/>
    <property type="match status" value="1"/>
</dbReference>
<feature type="binding site" evidence="7">
    <location>
        <position position="420"/>
    </location>
    <ligand>
        <name>FAD</name>
        <dbReference type="ChEBI" id="CHEBI:57692"/>
    </ligand>
</feature>
<dbReference type="Gene3D" id="2.40.30.10">
    <property type="entry name" value="Translation factors"/>
    <property type="match status" value="1"/>
</dbReference>
<dbReference type="InterPro" id="IPR017938">
    <property type="entry name" value="Riboflavin_synthase-like_b-brl"/>
</dbReference>
<feature type="binding site" evidence="7">
    <location>
        <position position="433"/>
    </location>
    <ligand>
        <name>FAD</name>
        <dbReference type="ChEBI" id="CHEBI:57692"/>
    </ligand>
</feature>
<evidence type="ECO:0000313" key="13">
    <source>
        <dbReference type="EMBL" id="TPX36244.1"/>
    </source>
</evidence>
<dbReference type="OrthoDB" id="823504at2759"/>
<dbReference type="SUPFAM" id="SSF50044">
    <property type="entry name" value="SH3-domain"/>
    <property type="match status" value="1"/>
</dbReference>
<evidence type="ECO:0000256" key="5">
    <source>
        <dbReference type="ARBA" id="ARBA00022827"/>
    </source>
</evidence>
<evidence type="ECO:0000256" key="8">
    <source>
        <dbReference type="PROSITE-ProRule" id="PRU00192"/>
    </source>
</evidence>
<dbReference type="InterPro" id="IPR039261">
    <property type="entry name" value="FNR_nucleotide-bd"/>
</dbReference>
<feature type="domain" description="SH3" evidence="10">
    <location>
        <begin position="507"/>
        <end position="568"/>
    </location>
</feature>
<organism evidence="13 14">
    <name type="scientific">Synchytrium microbalum</name>
    <dbReference type="NCBI Taxonomy" id="1806994"/>
    <lineage>
        <taxon>Eukaryota</taxon>
        <taxon>Fungi</taxon>
        <taxon>Fungi incertae sedis</taxon>
        <taxon>Chytridiomycota</taxon>
        <taxon>Chytridiomycota incertae sedis</taxon>
        <taxon>Chytridiomycetes</taxon>
        <taxon>Synchytriales</taxon>
        <taxon>Synchytriaceae</taxon>
        <taxon>Synchytrium</taxon>
    </lineage>
</organism>
<evidence type="ECO:0000259" key="11">
    <source>
        <dbReference type="PROSITE" id="PS50255"/>
    </source>
</evidence>
<evidence type="ECO:0000259" key="10">
    <source>
        <dbReference type="PROSITE" id="PS50002"/>
    </source>
</evidence>
<dbReference type="InterPro" id="IPR001199">
    <property type="entry name" value="Cyt_B5-like_heme/steroid-bd"/>
</dbReference>
<feature type="compositionally biased region" description="Polar residues" evidence="9">
    <location>
        <begin position="10"/>
        <end position="25"/>
    </location>
</feature>
<dbReference type="Proteomes" id="UP000319731">
    <property type="component" value="Unassembled WGS sequence"/>
</dbReference>
<evidence type="ECO:0000256" key="9">
    <source>
        <dbReference type="SAM" id="MobiDB-lite"/>
    </source>
</evidence>
<evidence type="ECO:0008006" key="15">
    <source>
        <dbReference type="Google" id="ProtNLM"/>
    </source>
</evidence>
<dbReference type="PROSITE" id="PS51384">
    <property type="entry name" value="FAD_FR"/>
    <property type="match status" value="1"/>
</dbReference>
<dbReference type="InterPro" id="IPR001834">
    <property type="entry name" value="CBR-like"/>
</dbReference>
<feature type="domain" description="Cytochrome b5 heme-binding" evidence="11">
    <location>
        <begin position="189"/>
        <end position="242"/>
    </location>
</feature>
<feature type="binding site" evidence="7">
    <location>
        <position position="418"/>
    </location>
    <ligand>
        <name>FAD</name>
        <dbReference type="ChEBI" id="CHEBI:57692"/>
    </ligand>
</feature>
<sequence length="691" mass="76875">MSSFFGKMFSKQQQPPQSDSRSTFLDQDEGLGRAKFTYAAPPHASMWDPNPNEQQFAQTRPHQDDRRLNKKKSSSTGMRQVIPKDSSSSLQPVDRWPVQAVSGANEQQQQQQLPPSTSYPVPTSSSASYHQPMPPPQVQSPQQIPRLAPSPQTSPQRSVKPLPLPPTKLQAVALQNAHERNSRISMLGFTWESLDESITNGNGLYVVANSKYVYDISKWINDHPGGNNILYSAAGTDVTLDYFRESGFDADDFIPIKQVNHVRKQVPSIPRSSTSSLALPAPRLSDLSLSELSLNDRALAHLRFSEGDIIRIKRARKTNVHSRNAIQKLSSLLVGEIVPSEPQKRVEEGELRPFDKYEYRRYAITEVTSVNASSTNPAYQIRFVLLYPFDTRKDEPTSFHGGECIEIQIRVQDQWHSRYYTPISGSPTAFEVIVKTYPTGLMSQFLTRQNPGDRQFKIRGPFGTQIFHPQKPLQLSSPAWTPERLIYICGGSGITPFLQALHSMLFPVLTPLAVITDYLQTAEDELSLARGDVVYIKTNFYDGWVLGSNLTTHQDGIFPLACTAPFCGLKTKITLINQIQTVNDVIGGTILEGSMLSYSSQVKIHHIIAKGVDLKNMPAGVSGFVHQGKLNEAMLEQLVARTWDTTGATSQKIVIIGPRGFDGTIVDILTDLLSVSIDVADIKIMPGDRFI</sequence>